<evidence type="ECO:0000313" key="3">
    <source>
        <dbReference type="Proteomes" id="UP001054252"/>
    </source>
</evidence>
<dbReference type="InterPro" id="IPR054722">
    <property type="entry name" value="PolX-like_BBD"/>
</dbReference>
<feature type="domain" description="Retrovirus-related Pol polyprotein from transposon TNT 1-94-like beta-barrel" evidence="1">
    <location>
        <begin position="197"/>
        <end position="231"/>
    </location>
</feature>
<dbReference type="Pfam" id="PF14223">
    <property type="entry name" value="Retrotran_gag_2"/>
    <property type="match status" value="1"/>
</dbReference>
<comment type="caution">
    <text evidence="2">The sequence shown here is derived from an EMBL/GenBank/DDBJ whole genome shotgun (WGS) entry which is preliminary data.</text>
</comment>
<keyword evidence="3" id="KW-1185">Reference proteome</keyword>
<dbReference type="Proteomes" id="UP001054252">
    <property type="component" value="Unassembled WGS sequence"/>
</dbReference>
<sequence>MSAEEKKSHKKKVQKWEKDEYSCRNSLLNCLSDELYDYYERTYSTAKETWDALQKKYDTEEASAKMYAGSRWLRFQMVDDKSVVSQIRELQMLAHEFRSKGIRIDDNLKVVAIIDKLPPSWKEFQKTMRHKQKEITVENLLTRIRLGHTARVCKFRKRGPTPQVNIIEEPFVAMLSDINMLNGGEGWWIDSGATRHVPGQGEVELNFTSGKTLTLKDVLYTPQMRKNLVSGFLLGGAKSVWFGEGEEDECRSCRDLSKIRDDLLWFVASVWSGEGKEDEWRSCRDLSKIRDDLLCFVASVWSGEGEEDE</sequence>
<organism evidence="2 3">
    <name type="scientific">Rubroshorea leprosula</name>
    <dbReference type="NCBI Taxonomy" id="152421"/>
    <lineage>
        <taxon>Eukaryota</taxon>
        <taxon>Viridiplantae</taxon>
        <taxon>Streptophyta</taxon>
        <taxon>Embryophyta</taxon>
        <taxon>Tracheophyta</taxon>
        <taxon>Spermatophyta</taxon>
        <taxon>Magnoliopsida</taxon>
        <taxon>eudicotyledons</taxon>
        <taxon>Gunneridae</taxon>
        <taxon>Pentapetalae</taxon>
        <taxon>rosids</taxon>
        <taxon>malvids</taxon>
        <taxon>Malvales</taxon>
        <taxon>Dipterocarpaceae</taxon>
        <taxon>Rubroshorea</taxon>
    </lineage>
</organism>
<name>A0AAV5LHH7_9ROSI</name>
<dbReference type="Pfam" id="PF22936">
    <property type="entry name" value="Pol_BBD"/>
    <property type="match status" value="1"/>
</dbReference>
<gene>
    <name evidence="2" type="ORF">SLEP1_g44921</name>
</gene>
<reference evidence="2 3" key="1">
    <citation type="journal article" date="2021" name="Commun. Biol.">
        <title>The genome of Shorea leprosula (Dipterocarpaceae) highlights the ecological relevance of drought in aseasonal tropical rainforests.</title>
        <authorList>
            <person name="Ng K.K.S."/>
            <person name="Kobayashi M.J."/>
            <person name="Fawcett J.A."/>
            <person name="Hatakeyama M."/>
            <person name="Paape T."/>
            <person name="Ng C.H."/>
            <person name="Ang C.C."/>
            <person name="Tnah L.H."/>
            <person name="Lee C.T."/>
            <person name="Nishiyama T."/>
            <person name="Sese J."/>
            <person name="O'Brien M.J."/>
            <person name="Copetti D."/>
            <person name="Mohd Noor M.I."/>
            <person name="Ong R.C."/>
            <person name="Putra M."/>
            <person name="Sireger I.Z."/>
            <person name="Indrioko S."/>
            <person name="Kosugi Y."/>
            <person name="Izuno A."/>
            <person name="Isagi Y."/>
            <person name="Lee S.L."/>
            <person name="Shimizu K.K."/>
        </authorList>
    </citation>
    <scope>NUCLEOTIDE SEQUENCE [LARGE SCALE GENOMIC DNA]</scope>
    <source>
        <strain evidence="2">214</strain>
    </source>
</reference>
<proteinExistence type="predicted"/>
<protein>
    <recommendedName>
        <fullName evidence="1">Retrovirus-related Pol polyprotein from transposon TNT 1-94-like beta-barrel domain-containing protein</fullName>
    </recommendedName>
</protein>
<evidence type="ECO:0000259" key="1">
    <source>
        <dbReference type="Pfam" id="PF22936"/>
    </source>
</evidence>
<evidence type="ECO:0000313" key="2">
    <source>
        <dbReference type="EMBL" id="GKV36830.1"/>
    </source>
</evidence>
<dbReference type="PANTHER" id="PTHR47592:SF27">
    <property type="entry name" value="OS08G0421700 PROTEIN"/>
    <property type="match status" value="1"/>
</dbReference>
<dbReference type="EMBL" id="BPVZ01000118">
    <property type="protein sequence ID" value="GKV36830.1"/>
    <property type="molecule type" value="Genomic_DNA"/>
</dbReference>
<dbReference type="PANTHER" id="PTHR47592">
    <property type="entry name" value="PBF68 PROTEIN"/>
    <property type="match status" value="1"/>
</dbReference>
<dbReference type="AlphaFoldDB" id="A0AAV5LHH7"/>
<accession>A0AAV5LHH7</accession>